<gene>
    <name evidence="1" type="ORF">M7I_3597</name>
</gene>
<dbReference type="EMBL" id="AGUE01000080">
    <property type="protein sequence ID" value="EHL00511.1"/>
    <property type="molecule type" value="Genomic_DNA"/>
</dbReference>
<protein>
    <submittedName>
        <fullName evidence="1">Uncharacterized protein</fullName>
    </submittedName>
</protein>
<dbReference type="AlphaFoldDB" id="H0ELX4"/>
<reference evidence="1 2" key="1">
    <citation type="journal article" date="2012" name="Eukaryot. Cell">
        <title>Genome sequence of the fungus Glarea lozoyensis: the first genome sequence of a species from the Helotiaceae family.</title>
        <authorList>
            <person name="Youssar L."/>
            <person name="Gruening B.A."/>
            <person name="Erxleben A."/>
            <person name="Guenther S."/>
            <person name="Huettel W."/>
        </authorList>
    </citation>
    <scope>NUCLEOTIDE SEQUENCE [LARGE SCALE GENOMIC DNA]</scope>
    <source>
        <strain evidence="2">ATCC 74030 / MF5533</strain>
    </source>
</reference>
<evidence type="ECO:0000313" key="2">
    <source>
        <dbReference type="Proteomes" id="UP000005446"/>
    </source>
</evidence>
<keyword evidence="2" id="KW-1185">Reference proteome</keyword>
<evidence type="ECO:0000313" key="1">
    <source>
        <dbReference type="EMBL" id="EHL00511.1"/>
    </source>
</evidence>
<accession>H0ELX4</accession>
<name>H0ELX4_GLAL7</name>
<dbReference type="InParanoid" id="H0ELX4"/>
<dbReference type="HOGENOM" id="CLU_1949019_0_0_1"/>
<sequence length="129" mass="15565">MNGALYALGGSITLNSARIVPQQCANAIPPSSTSAAFAELEFDYDFGIIEHNNYKWVFYEHHNKHWGHHFLFCPIKHDKFKRHIYQYQRRIRNFVAFDLLYPKYHKSNIFQLHYQRWRHFFIYAIISIK</sequence>
<dbReference type="Proteomes" id="UP000005446">
    <property type="component" value="Unassembled WGS sequence"/>
</dbReference>
<proteinExistence type="predicted"/>
<organism evidence="1 2">
    <name type="scientific">Glarea lozoyensis (strain ATCC 74030 / MF5533)</name>
    <dbReference type="NCBI Taxonomy" id="1104152"/>
    <lineage>
        <taxon>Eukaryota</taxon>
        <taxon>Fungi</taxon>
        <taxon>Dikarya</taxon>
        <taxon>Ascomycota</taxon>
        <taxon>Pezizomycotina</taxon>
        <taxon>Leotiomycetes</taxon>
        <taxon>Helotiales</taxon>
        <taxon>Helotiaceae</taxon>
        <taxon>Glarea</taxon>
    </lineage>
</organism>
<comment type="caution">
    <text evidence="1">The sequence shown here is derived from an EMBL/GenBank/DDBJ whole genome shotgun (WGS) entry which is preliminary data.</text>
</comment>